<dbReference type="AlphaFoldDB" id="A0A438KRN5"/>
<accession>A0A438KRN5</accession>
<sequence length="1273" mass="140253">MFTQGLDSNALKWVGEEKKKDISVMISTQGLQCDPIASLRNGGRGFGLPPSDKFRSGYMPSGIIPVSHAIPRSGDDSGSGSDMDIGTDSEDDIHIGQDSLDSSPQDNRIPVSAGPKYPTPLQKHRCTEDVERMGDGGGGFSVGRHGCTEDGTSDSAAGSGVSFTQFRSLGGVMPHRAMNASESNVSLRTDTEMAAEQDVYARGMQKLSGDDDIPSAPPFVGSSLEINQDRDQISSSTVTINEPNTTKNIPSSTTAQENSGNRIPDPSASIAETTASSGSLPARLPTFHASGQGPWCAVISYDACVRLCLHSWAGGCMEAPLFLDNECALLRNAFGLEQVLLQSEEELLARRSSDIVSEGVAPKPKKIIGKMKVQTRKVKMARDPPTGCSFTSLKQPKINMESFWFRCSKLKSTLHSGWVAVRKVNFAPRIPVNGSFSSRSLAYMHASTRYIKQVSGLLKIGVTSMCNNGSPSYEAVQGVVLLSETYSCLLRLKSSSEEDAVRMQAGSGETHVFFPDSIGDDLIIEVQDSKGQYYGRVVAQLATITDEPSDKLRWWSIYHEPEHELVGRIQLYINYSTIVDENSHLKCGSVAETVAYDLVLEVAMKVQRFQQRHLLLHGPWKWLVTEFASYYGVSDAYTKLRYLSYVMEVATPTADCLGLVHDLLLPVLMKGSSRGVLSHQEVIQNRILGEIEDQVEQILALVFENYKSLDESSPSGMLDVFVPAIGNAAPALEPAVKLYTLFHDILTSEAQLKLCKYFQAAAKKRSRRHLAETDDFISSNNESTLMDSVTLCTAYQKMKSLCLNIRNEIFADIEIHNQHVLPSFIDLPNLSSAIYSVELCNRLQAFLLSCPPSGPSPPVTELVIATADFQKDIACWNISPIKGGVDAKELFHLYIIVWIQDKRLALLDSCKLDKAVADVEKAVLEALEKQYADVLSPLKDNLATKILGLKYVQKFAKRTVNTYTVPGELGILLNSMKRMLDVLRPKIETQLKSWGSCIPDGGNAVAGERLSEVTVMLRAKFRNYVQAIVEKLAENTRVQSATKLKKIIQDSEETMVESDVQSRMQPLKDLLTKTIDHLYTVFEVHVFIAICRCYWDRMGQDVLSFLENRRENQSWYKGSRIAVSVSFTLPSKLSAEILDDTFASQMQQLLGNALQEKDLEPPRSIMEVRSMLFQGGPQFLSIIIKLKQGRNTDTVTLISLPFVGVNFDDPGRKMVIQTAEFSVGGSDVSSATTGWADQLCYHAGNRLLMDGYLENPKTTTLAGHSGNEVMHLS</sequence>
<dbReference type="PANTHER" id="PTHR31110:SF4">
    <property type="entry name" value="TRANSMEMBRANE PROTEIN"/>
    <property type="match status" value="1"/>
</dbReference>
<proteinExistence type="predicted"/>
<dbReference type="PANTHER" id="PTHR31110">
    <property type="entry name" value="PESTICIDAL CRYSTAL CRY8BA PROTEIN"/>
    <property type="match status" value="1"/>
</dbReference>
<reference evidence="2 3" key="1">
    <citation type="journal article" date="2018" name="PLoS Genet.">
        <title>Population sequencing reveals clonal diversity and ancestral inbreeding in the grapevine cultivar Chardonnay.</title>
        <authorList>
            <person name="Roach M.J."/>
            <person name="Johnson D.L."/>
            <person name="Bohlmann J."/>
            <person name="van Vuuren H.J."/>
            <person name="Jones S.J."/>
            <person name="Pretorius I.S."/>
            <person name="Schmidt S.A."/>
            <person name="Borneman A.R."/>
        </authorList>
    </citation>
    <scope>NUCLEOTIDE SEQUENCE [LARGE SCALE GENOMIC DNA]</scope>
    <source>
        <strain evidence="3">cv. Chardonnay</strain>
        <tissue evidence="2">Leaf</tissue>
    </source>
</reference>
<evidence type="ECO:0000313" key="3">
    <source>
        <dbReference type="Proteomes" id="UP000288805"/>
    </source>
</evidence>
<protein>
    <recommendedName>
        <fullName evidence="4">Pesticidal crystal cry8Ba protein</fullName>
    </recommendedName>
</protein>
<evidence type="ECO:0008006" key="4">
    <source>
        <dbReference type="Google" id="ProtNLM"/>
    </source>
</evidence>
<feature type="region of interest" description="Disordered" evidence="1">
    <location>
        <begin position="65"/>
        <end position="122"/>
    </location>
</feature>
<feature type="compositionally biased region" description="Polar residues" evidence="1">
    <location>
        <begin position="233"/>
        <end position="261"/>
    </location>
</feature>
<evidence type="ECO:0000256" key="1">
    <source>
        <dbReference type="SAM" id="MobiDB-lite"/>
    </source>
</evidence>
<organism evidence="2 3">
    <name type="scientific">Vitis vinifera</name>
    <name type="common">Grape</name>
    <dbReference type="NCBI Taxonomy" id="29760"/>
    <lineage>
        <taxon>Eukaryota</taxon>
        <taxon>Viridiplantae</taxon>
        <taxon>Streptophyta</taxon>
        <taxon>Embryophyta</taxon>
        <taxon>Tracheophyta</taxon>
        <taxon>Spermatophyta</taxon>
        <taxon>Magnoliopsida</taxon>
        <taxon>eudicotyledons</taxon>
        <taxon>Gunneridae</taxon>
        <taxon>Pentapetalae</taxon>
        <taxon>rosids</taxon>
        <taxon>Vitales</taxon>
        <taxon>Vitaceae</taxon>
        <taxon>Viteae</taxon>
        <taxon>Vitis</taxon>
    </lineage>
</organism>
<comment type="caution">
    <text evidence="2">The sequence shown here is derived from an EMBL/GenBank/DDBJ whole genome shotgun (WGS) entry which is preliminary data.</text>
</comment>
<name>A0A438KRN5_VITVI</name>
<gene>
    <name evidence="2" type="ORF">CK203_000530</name>
</gene>
<dbReference type="EMBL" id="QGNW01000001">
    <property type="protein sequence ID" value="RVX23884.1"/>
    <property type="molecule type" value="Genomic_DNA"/>
</dbReference>
<evidence type="ECO:0000313" key="2">
    <source>
        <dbReference type="EMBL" id="RVX23884.1"/>
    </source>
</evidence>
<dbReference type="Proteomes" id="UP000288805">
    <property type="component" value="Unassembled WGS sequence"/>
</dbReference>
<feature type="region of interest" description="Disordered" evidence="1">
    <location>
        <begin position="206"/>
        <end position="276"/>
    </location>
</feature>